<dbReference type="Pfam" id="PF14223">
    <property type="entry name" value="Retrotran_gag_2"/>
    <property type="match status" value="1"/>
</dbReference>
<evidence type="ECO:0000313" key="2">
    <source>
        <dbReference type="RefSeq" id="XP_052116645.1"/>
    </source>
</evidence>
<gene>
    <name evidence="2" type="primary">LOC127746695</name>
</gene>
<name>A0A9C6WTC0_ARADU</name>
<accession>A0A9C6WTC0</accession>
<dbReference type="GeneID" id="127746695"/>
<proteinExistence type="predicted"/>
<dbReference type="PANTHER" id="PTHR34676">
    <property type="entry name" value="DUF4219 DOMAIN-CONTAINING PROTEIN-RELATED"/>
    <property type="match status" value="1"/>
</dbReference>
<dbReference type="KEGG" id="adu:127746695"/>
<dbReference type="Proteomes" id="UP000515211">
    <property type="component" value="Chromosome 4"/>
</dbReference>
<keyword evidence="1" id="KW-1185">Reference proteome</keyword>
<reference evidence="2" key="2">
    <citation type="submission" date="2025-08" db="UniProtKB">
        <authorList>
            <consortium name="RefSeq"/>
        </authorList>
    </citation>
    <scope>IDENTIFICATION</scope>
    <source>
        <tissue evidence="2">Whole plant</tissue>
    </source>
</reference>
<reference evidence="1" key="1">
    <citation type="journal article" date="2016" name="Nat. Genet.">
        <title>The genome sequences of Arachis duranensis and Arachis ipaensis, the diploid ancestors of cultivated peanut.</title>
        <authorList>
            <person name="Bertioli D.J."/>
            <person name="Cannon S.B."/>
            <person name="Froenicke L."/>
            <person name="Huang G."/>
            <person name="Farmer A.D."/>
            <person name="Cannon E.K."/>
            <person name="Liu X."/>
            <person name="Gao D."/>
            <person name="Clevenger J."/>
            <person name="Dash S."/>
            <person name="Ren L."/>
            <person name="Moretzsohn M.C."/>
            <person name="Shirasawa K."/>
            <person name="Huang W."/>
            <person name="Vidigal B."/>
            <person name="Abernathy B."/>
            <person name="Chu Y."/>
            <person name="Niederhuth C.E."/>
            <person name="Umale P."/>
            <person name="Araujo A.C."/>
            <person name="Kozik A."/>
            <person name="Kim K.D."/>
            <person name="Burow M.D."/>
            <person name="Varshney R.K."/>
            <person name="Wang X."/>
            <person name="Zhang X."/>
            <person name="Barkley N."/>
            <person name="Guimaraes P.M."/>
            <person name="Isobe S."/>
            <person name="Guo B."/>
            <person name="Liao B."/>
            <person name="Stalker H.T."/>
            <person name="Schmitz R.J."/>
            <person name="Scheffler B.E."/>
            <person name="Leal-Bertioli S.C."/>
            <person name="Xun X."/>
            <person name="Jackson S.A."/>
            <person name="Michelmore R."/>
            <person name="Ozias-Akins P."/>
        </authorList>
    </citation>
    <scope>NUCLEOTIDE SEQUENCE [LARGE SCALE GENOMIC DNA]</scope>
    <source>
        <strain evidence="1">cv. V14167</strain>
    </source>
</reference>
<dbReference type="PANTHER" id="PTHR34676:SF8">
    <property type="entry name" value="TRANSMEMBRANE PROTEIN"/>
    <property type="match status" value="1"/>
</dbReference>
<dbReference type="RefSeq" id="XP_052116645.1">
    <property type="nucleotide sequence ID" value="XM_052260685.1"/>
</dbReference>
<evidence type="ECO:0000313" key="1">
    <source>
        <dbReference type="Proteomes" id="UP000515211"/>
    </source>
</evidence>
<protein>
    <submittedName>
        <fullName evidence="2">Uncharacterized protein LOC127746695</fullName>
    </submittedName>
</protein>
<organism evidence="1 2">
    <name type="scientific">Arachis duranensis</name>
    <name type="common">Wild peanut</name>
    <dbReference type="NCBI Taxonomy" id="130453"/>
    <lineage>
        <taxon>Eukaryota</taxon>
        <taxon>Viridiplantae</taxon>
        <taxon>Streptophyta</taxon>
        <taxon>Embryophyta</taxon>
        <taxon>Tracheophyta</taxon>
        <taxon>Spermatophyta</taxon>
        <taxon>Magnoliopsida</taxon>
        <taxon>eudicotyledons</taxon>
        <taxon>Gunneridae</taxon>
        <taxon>Pentapetalae</taxon>
        <taxon>rosids</taxon>
        <taxon>fabids</taxon>
        <taxon>Fabales</taxon>
        <taxon>Fabaceae</taxon>
        <taxon>Papilionoideae</taxon>
        <taxon>50 kb inversion clade</taxon>
        <taxon>dalbergioids sensu lato</taxon>
        <taxon>Dalbergieae</taxon>
        <taxon>Pterocarpus clade</taxon>
        <taxon>Arachis</taxon>
    </lineage>
</organism>
<sequence length="191" mass="21955">MEDAEVRADEAVIIKSVSRARNPSWSASQDGRPGLMKFGVKGRHRVDHRLWKIILEGPQFPTTTSAEGVVSLKPEASWTEEDKKKVELNAKAVNLLNCVISFEEYRRVSRCTTAKRIRDKLQITHVGTTLVKKTRIDMLNKVYEMFSMKEAELIDEMFERFNIIIIGLDAMKITYPDSVLVRRVLRCLTKE</sequence>
<dbReference type="AlphaFoldDB" id="A0A9C6WTC0"/>